<dbReference type="PANTHER" id="PTHR47926:SF444">
    <property type="entry name" value="PENTATRICOPEPTIDE REPEAT-CONTAINING PROTEIN"/>
    <property type="match status" value="1"/>
</dbReference>
<keyword evidence="1" id="KW-0677">Repeat</keyword>
<dbReference type="EMBL" id="CAJEUB010000055">
    <property type="protein sequence ID" value="CAD1847436.1"/>
    <property type="molecule type" value="Genomic_DNA"/>
</dbReference>
<dbReference type="Pfam" id="PF01535">
    <property type="entry name" value="PPR"/>
    <property type="match status" value="3"/>
</dbReference>
<feature type="repeat" description="PPR" evidence="3">
    <location>
        <begin position="183"/>
        <end position="217"/>
    </location>
</feature>
<evidence type="ECO:0000313" key="4">
    <source>
        <dbReference type="EMBL" id="CAD1847436.1"/>
    </source>
</evidence>
<dbReference type="Pfam" id="PF20431">
    <property type="entry name" value="E_motif"/>
    <property type="match status" value="1"/>
</dbReference>
<keyword evidence="2" id="KW-0809">Transit peptide</keyword>
<sequence length="625" mass="69837">MRPTPLRPLSTSRASHRHHHHHHLSPFLARLIVSGDILSHLLSLRRVVDLLTLSPDLPSSLLLSRPVSRLYFPLFPSSSTFFFNLLIRAFSLSCQHAAESVAIFATFLRCSSSLPDSFTFPFLCKAFSSLNSPREGPQAHAQVTKRGFLAYSYAVNTLLTMYSTFGDMCSAQKLFDSSLEVVDVVSWNTVIDGYVKSSAVDVARKLFDEMPVRNEVSWSSIISGYVAKGELDVAQLLFDRMPVKRNVATWNSMVSGFARHGLLGLARKMFNEMPVRNVVSWNSMISGYTLNAEIDKARELFNVMPEKDVVSWSTMISGYTQTNHHSEALKLFEEMQRDCRVRPNEVTMVSVLSACAHLAALDQGKWVHAYIDRNRMVLDNEYNLGAAIIDMYAKCGCMDLAISLFQSLDGKNVSSWNALITGLAINGASHESLEAFELMRRSGINPDDITFLGVLIACTHGGLVHEGRRYFESMMTVYGLRPEMKHYGCMVDLLARAGLLEEAEELIRSMPYKPDVMVLGALLGACRIYRAVDIADRVRSEFLPISQQSGCHVLLSNIYAAAGRWADALEMRSSLKRSGARKFPKENLFEQSGVQSLQGRPQACMKIRHLSQSTRFPRGVSKTFG</sequence>
<feature type="repeat" description="PPR" evidence="3">
    <location>
        <begin position="246"/>
        <end position="280"/>
    </location>
</feature>
<dbReference type="InterPro" id="IPR046848">
    <property type="entry name" value="E_motif"/>
</dbReference>
<dbReference type="FunFam" id="1.25.40.10:FF:000125">
    <property type="entry name" value="Pentatricopeptide repeat-containing protein"/>
    <property type="match status" value="1"/>
</dbReference>
<dbReference type="FunFam" id="1.25.40.10:FF:000731">
    <property type="entry name" value="Pentatricopeptide repeat-containing protein"/>
    <property type="match status" value="1"/>
</dbReference>
<dbReference type="Gene3D" id="1.25.40.10">
    <property type="entry name" value="Tetratricopeptide repeat domain"/>
    <property type="match status" value="3"/>
</dbReference>
<dbReference type="InterPro" id="IPR002885">
    <property type="entry name" value="PPR_rpt"/>
</dbReference>
<organism evidence="4">
    <name type="scientific">Ananas comosus var. bracteatus</name>
    <name type="common">red pineapple</name>
    <dbReference type="NCBI Taxonomy" id="296719"/>
    <lineage>
        <taxon>Eukaryota</taxon>
        <taxon>Viridiplantae</taxon>
        <taxon>Streptophyta</taxon>
        <taxon>Embryophyta</taxon>
        <taxon>Tracheophyta</taxon>
        <taxon>Spermatophyta</taxon>
        <taxon>Magnoliopsida</taxon>
        <taxon>Liliopsida</taxon>
        <taxon>Poales</taxon>
        <taxon>Bromeliaceae</taxon>
        <taxon>Bromelioideae</taxon>
        <taxon>Ananas</taxon>
    </lineage>
</organism>
<dbReference type="PANTHER" id="PTHR47926">
    <property type="entry name" value="PENTATRICOPEPTIDE REPEAT-CONTAINING PROTEIN"/>
    <property type="match status" value="1"/>
</dbReference>
<evidence type="ECO:0008006" key="5">
    <source>
        <dbReference type="Google" id="ProtNLM"/>
    </source>
</evidence>
<feature type="repeat" description="PPR" evidence="3">
    <location>
        <begin position="412"/>
        <end position="446"/>
    </location>
</feature>
<evidence type="ECO:0000256" key="1">
    <source>
        <dbReference type="ARBA" id="ARBA00022737"/>
    </source>
</evidence>
<dbReference type="Pfam" id="PF13041">
    <property type="entry name" value="PPR_2"/>
    <property type="match status" value="3"/>
</dbReference>
<evidence type="ECO:0000256" key="3">
    <source>
        <dbReference type="PROSITE-ProRule" id="PRU00708"/>
    </source>
</evidence>
<name>A0A6V7QXI0_ANACO</name>
<dbReference type="FunFam" id="1.25.40.10:FF:000242">
    <property type="entry name" value="Pentatricopeptide repeat-containing protein"/>
    <property type="match status" value="1"/>
</dbReference>
<gene>
    <name evidence="4" type="ORF">CB5_LOCUS30647</name>
</gene>
<evidence type="ECO:0000256" key="2">
    <source>
        <dbReference type="ARBA" id="ARBA00022946"/>
    </source>
</evidence>
<proteinExistence type="predicted"/>
<reference evidence="4" key="1">
    <citation type="submission" date="2020-07" db="EMBL/GenBank/DDBJ databases">
        <authorList>
            <person name="Lin J."/>
        </authorList>
    </citation>
    <scope>NUCLEOTIDE SEQUENCE</scope>
</reference>
<dbReference type="AlphaFoldDB" id="A0A6V7QXI0"/>
<dbReference type="InterPro" id="IPR046960">
    <property type="entry name" value="PPR_At4g14850-like_plant"/>
</dbReference>
<dbReference type="PROSITE" id="PS51375">
    <property type="entry name" value="PPR"/>
    <property type="match status" value="4"/>
</dbReference>
<dbReference type="GO" id="GO:0048731">
    <property type="term" value="P:system development"/>
    <property type="evidence" value="ECO:0007669"/>
    <property type="project" value="UniProtKB-ARBA"/>
</dbReference>
<accession>A0A6V7QXI0</accession>
<dbReference type="InterPro" id="IPR011990">
    <property type="entry name" value="TPR-like_helical_dom_sf"/>
</dbReference>
<dbReference type="GO" id="GO:0003723">
    <property type="term" value="F:RNA binding"/>
    <property type="evidence" value="ECO:0007669"/>
    <property type="project" value="InterPro"/>
</dbReference>
<dbReference type="GO" id="GO:0009451">
    <property type="term" value="P:RNA modification"/>
    <property type="evidence" value="ECO:0007669"/>
    <property type="project" value="InterPro"/>
</dbReference>
<protein>
    <recommendedName>
        <fullName evidence="5">Pentatricopeptide repeat-containing protein</fullName>
    </recommendedName>
</protein>
<dbReference type="NCBIfam" id="TIGR00756">
    <property type="entry name" value="PPR"/>
    <property type="match status" value="5"/>
</dbReference>
<feature type="repeat" description="PPR" evidence="3">
    <location>
        <begin position="308"/>
        <end position="338"/>
    </location>
</feature>